<reference evidence="1" key="1">
    <citation type="journal article" date="2020" name="Nature">
        <title>Giant virus diversity and host interactions through global metagenomics.</title>
        <authorList>
            <person name="Schulz F."/>
            <person name="Roux S."/>
            <person name="Paez-Espino D."/>
            <person name="Jungbluth S."/>
            <person name="Walsh D.A."/>
            <person name="Denef V.J."/>
            <person name="McMahon K.D."/>
            <person name="Konstantinidis K.T."/>
            <person name="Eloe-Fadrosh E.A."/>
            <person name="Kyrpides N.C."/>
            <person name="Woyke T."/>
        </authorList>
    </citation>
    <scope>NUCLEOTIDE SEQUENCE</scope>
    <source>
        <strain evidence="1">GVMAG-M-3300009182-67</strain>
    </source>
</reference>
<protein>
    <submittedName>
        <fullName evidence="1">Uncharacterized protein</fullName>
    </submittedName>
</protein>
<dbReference type="AlphaFoldDB" id="A0A6C0AZQ5"/>
<name>A0A6C0AZQ5_9ZZZZ</name>
<organism evidence="1">
    <name type="scientific">viral metagenome</name>
    <dbReference type="NCBI Taxonomy" id="1070528"/>
    <lineage>
        <taxon>unclassified sequences</taxon>
        <taxon>metagenomes</taxon>
        <taxon>organismal metagenomes</taxon>
    </lineage>
</organism>
<sequence length="51" mass="6646">MDISYYFKHWRDMTRFNRYDRWCEENYDWLVKEKLYNDSEDYSKFINGFKV</sequence>
<dbReference type="EMBL" id="MN739039">
    <property type="protein sequence ID" value="QHS85001.1"/>
    <property type="molecule type" value="Genomic_DNA"/>
</dbReference>
<accession>A0A6C0AZQ5</accession>
<proteinExistence type="predicted"/>
<evidence type="ECO:0000313" key="1">
    <source>
        <dbReference type="EMBL" id="QHS85001.1"/>
    </source>
</evidence>